<reference evidence="1 2" key="1">
    <citation type="submission" date="2018-03" db="EMBL/GenBank/DDBJ databases">
        <title>Aquarubrobacter algicola gen. nov., sp. nov., a novel actinobacterium isolated from shallow eutrophic lake during the end of cyanobacterial harmful algal blooms.</title>
        <authorList>
            <person name="Chun S.J."/>
        </authorList>
    </citation>
    <scope>NUCLEOTIDE SEQUENCE [LARGE SCALE GENOMIC DNA]</scope>
    <source>
        <strain evidence="1 2">Seoho-28</strain>
    </source>
</reference>
<protein>
    <submittedName>
        <fullName evidence="1">Carnitine dehydratase</fullName>
    </submittedName>
</protein>
<proteinExistence type="predicted"/>
<dbReference type="EMBL" id="PYYB01000001">
    <property type="protein sequence ID" value="PTL60044.1"/>
    <property type="molecule type" value="Genomic_DNA"/>
</dbReference>
<dbReference type="PANTHER" id="PTHR48228">
    <property type="entry name" value="SUCCINYL-COA--D-CITRAMALATE COA-TRANSFERASE"/>
    <property type="match status" value="1"/>
</dbReference>
<organism evidence="1 2">
    <name type="scientific">Paraconexibacter algicola</name>
    <dbReference type="NCBI Taxonomy" id="2133960"/>
    <lineage>
        <taxon>Bacteria</taxon>
        <taxon>Bacillati</taxon>
        <taxon>Actinomycetota</taxon>
        <taxon>Thermoleophilia</taxon>
        <taxon>Solirubrobacterales</taxon>
        <taxon>Paraconexibacteraceae</taxon>
        <taxon>Paraconexibacter</taxon>
    </lineage>
</organism>
<evidence type="ECO:0000313" key="2">
    <source>
        <dbReference type="Proteomes" id="UP000240739"/>
    </source>
</evidence>
<dbReference type="Gene3D" id="3.30.1540.10">
    <property type="entry name" value="formyl-coa transferase, domain 3"/>
    <property type="match status" value="1"/>
</dbReference>
<comment type="caution">
    <text evidence="1">The sequence shown here is derived from an EMBL/GenBank/DDBJ whole genome shotgun (WGS) entry which is preliminary data.</text>
</comment>
<evidence type="ECO:0000313" key="1">
    <source>
        <dbReference type="EMBL" id="PTL60044.1"/>
    </source>
</evidence>
<dbReference type="Gene3D" id="3.40.50.10540">
    <property type="entry name" value="Crotonobetainyl-coa:carnitine coa-transferase, domain 1"/>
    <property type="match status" value="1"/>
</dbReference>
<dbReference type="SUPFAM" id="SSF89796">
    <property type="entry name" value="CoA-transferase family III (CaiB/BaiF)"/>
    <property type="match status" value="1"/>
</dbReference>
<dbReference type="InterPro" id="IPR050509">
    <property type="entry name" value="CoA-transferase_III"/>
</dbReference>
<dbReference type="RefSeq" id="WP_107568688.1">
    <property type="nucleotide sequence ID" value="NZ_PYYB01000001.1"/>
</dbReference>
<dbReference type="InterPro" id="IPR044855">
    <property type="entry name" value="CoA-Trfase_III_dom3_sf"/>
</dbReference>
<dbReference type="AlphaFoldDB" id="A0A2T4ULF2"/>
<accession>A0A2T4ULF2</accession>
<gene>
    <name evidence="1" type="ORF">C7Y72_10500</name>
</gene>
<name>A0A2T4ULF2_9ACTN</name>
<dbReference type="Pfam" id="PF02515">
    <property type="entry name" value="CoA_transf_3"/>
    <property type="match status" value="1"/>
</dbReference>
<dbReference type="InterPro" id="IPR023606">
    <property type="entry name" value="CoA-Trfase_III_dom_1_sf"/>
</dbReference>
<keyword evidence="2" id="KW-1185">Reference proteome</keyword>
<sequence>MGALDGLKVIEIAGLGPGPFACMALADMGAEVLRVDRASAVDGADGRPETTQPDYLLYRGRRSVALDLKHPDGVATVLRLVERADVLVEGFRPGVAERLGIGPDACHAVNPRLVYGRMTGWGQDGAMAREPGHDINYIALTGALDATGRAGQPPTPPLNLVGDFGGGGMLLAVGILAALWSARSTGAGQVVDAAMVDGAALLMTGFFGWRDLGQWSAERGTNLLDSGAPFYDAYACADGRYVTVGAVEPQFYASVLRVMGLDGEYDVASQNDVAQWPARKARFAEVFRSRTREEWVRAFTGQEACFSPVLSLDEAREHPVNVERGTFVEVDGHVQPAPAPRFSATPSATPGPVALAGQHTVEALRDWGVDAGAVDALLASGAARTNPHV</sequence>
<dbReference type="PANTHER" id="PTHR48228:SF5">
    <property type="entry name" value="ALPHA-METHYLACYL-COA RACEMASE"/>
    <property type="match status" value="1"/>
</dbReference>
<dbReference type="Proteomes" id="UP000240739">
    <property type="component" value="Unassembled WGS sequence"/>
</dbReference>
<dbReference type="OrthoDB" id="9797653at2"/>
<dbReference type="InterPro" id="IPR003673">
    <property type="entry name" value="CoA-Trfase_fam_III"/>
</dbReference>
<dbReference type="GO" id="GO:0003824">
    <property type="term" value="F:catalytic activity"/>
    <property type="evidence" value="ECO:0007669"/>
    <property type="project" value="InterPro"/>
</dbReference>